<organism evidence="1 2">
    <name type="scientific">Palleronia pelagia</name>
    <dbReference type="NCBI Taxonomy" id="387096"/>
    <lineage>
        <taxon>Bacteria</taxon>
        <taxon>Pseudomonadati</taxon>
        <taxon>Pseudomonadota</taxon>
        <taxon>Alphaproteobacteria</taxon>
        <taxon>Rhodobacterales</taxon>
        <taxon>Roseobacteraceae</taxon>
        <taxon>Palleronia</taxon>
    </lineage>
</organism>
<keyword evidence="2" id="KW-1185">Reference proteome</keyword>
<gene>
    <name evidence="1" type="ORF">SAMN04488011_11348</name>
</gene>
<evidence type="ECO:0008006" key="3">
    <source>
        <dbReference type="Google" id="ProtNLM"/>
    </source>
</evidence>
<evidence type="ECO:0000313" key="1">
    <source>
        <dbReference type="EMBL" id="SEO12653.1"/>
    </source>
</evidence>
<dbReference type="EMBL" id="FOCM01000013">
    <property type="protein sequence ID" value="SEO12653.1"/>
    <property type="molecule type" value="Genomic_DNA"/>
</dbReference>
<protein>
    <recommendedName>
        <fullName evidence="3">Lipoprotein</fullName>
    </recommendedName>
</protein>
<name>A0A1H8M5K0_9RHOB</name>
<proteinExistence type="predicted"/>
<dbReference type="PROSITE" id="PS51257">
    <property type="entry name" value="PROKAR_LIPOPROTEIN"/>
    <property type="match status" value="1"/>
</dbReference>
<sequence length="57" mass="6304">MTRLFILLLVAGSVAGCEQYREPRANCFNFVSRGPPSQDCTYEPLGGAPDFVDEVHE</sequence>
<reference evidence="2" key="1">
    <citation type="submission" date="2016-10" db="EMBL/GenBank/DDBJ databases">
        <authorList>
            <person name="Varghese N."/>
            <person name="Submissions S."/>
        </authorList>
    </citation>
    <scope>NUCLEOTIDE SEQUENCE [LARGE SCALE GENOMIC DNA]</scope>
    <source>
        <strain evidence="2">DSM 26893</strain>
    </source>
</reference>
<accession>A0A1H8M5K0</accession>
<dbReference type="AlphaFoldDB" id="A0A1H8M5K0"/>
<evidence type="ECO:0000313" key="2">
    <source>
        <dbReference type="Proteomes" id="UP000199372"/>
    </source>
</evidence>
<dbReference type="Proteomes" id="UP000199372">
    <property type="component" value="Unassembled WGS sequence"/>
</dbReference>